<accession>A0AAX1N492</accession>
<feature type="compositionally biased region" description="Acidic residues" evidence="1">
    <location>
        <begin position="213"/>
        <end position="228"/>
    </location>
</feature>
<organism evidence="3 4">
    <name type="scientific">Flammeovirga yaeyamensis</name>
    <dbReference type="NCBI Taxonomy" id="367791"/>
    <lineage>
        <taxon>Bacteria</taxon>
        <taxon>Pseudomonadati</taxon>
        <taxon>Bacteroidota</taxon>
        <taxon>Cytophagia</taxon>
        <taxon>Cytophagales</taxon>
        <taxon>Flammeovirgaceae</taxon>
        <taxon>Flammeovirga</taxon>
    </lineage>
</organism>
<reference evidence="3 4" key="1">
    <citation type="submission" date="2021-05" db="EMBL/GenBank/DDBJ databases">
        <title>Comparative genomic studies on the polysaccharide-degrading batcterial strains of the Flammeovirga genus.</title>
        <authorList>
            <person name="Zewei F."/>
            <person name="Zheng Z."/>
            <person name="Yu L."/>
            <person name="Ruyue G."/>
            <person name="Yanhong M."/>
            <person name="Yuanyuan C."/>
            <person name="Jingyan G."/>
            <person name="Wenjun H."/>
        </authorList>
    </citation>
    <scope>NUCLEOTIDE SEQUENCE [LARGE SCALE GENOMIC DNA]</scope>
    <source>
        <strain evidence="3 4">NBRC:100898</strain>
    </source>
</reference>
<sequence length="1796" mass="203947">MISKFRYILFLSIVSFVMIAAQDTFGQGKKKKVKEDKNQHFRLFAEYDSFLVDLNLYFEKGVRYGTDSLYDDFESHWQNNVIDDTQKQWIYKSTKRLHKNRIDYRRQAAEYYKCIIAFLDSGQRLNPQFTRFLEIADTSLLAYSPKVTQNFFRKSHVFLKDGYLEKSKYTNIKVQGGNFTFEHRLSASGAIAEDMLVQVEEIPKEETPKEDWFGSDEENQETTEEETSDTNTEQSDGEYSWDDNDSSDSGEEYSWDDNDSSSDWSSDDSSWDSGDSSWDSDDASSSDWEDSWGGDDSNISDYGEDTNNADSYANGTDYVSDCPVDVIENRDFDPVIEDLAEEEGPMLKITEADLIITTKHDTLLLEKTVGTLLFQSDTLICRGGRVYWENVGFSKDSAWTELPYFSFDTRNAHIEADHAEMYFPSVLDTIAIGAFTYKSGHYNQSPEKAIYPQFISYNNIYKWNNLNDHIDFEGGFALKGRHVASKAISGSSSHLTYANDTSTVFTIASSKAWRFSDDYSNIRSKSGDLVVYYANGDSITHPSVNMSLSLNDSLENVYFRKTTDVYRFNPFQLSNQKVGVHADAITMNLQEDSLEFRITGGEKVVPLIVESDDFFQTGFFNRIQGFKKFHPLVMLVSYSRNHRKECFGISELLNGTGINEDLFRESLQAMSLEGLIQYNPYSDIVKLTDKAYRYYDRYYFAASERRRYHLTSRMNFDNLSMAQEEMLLDRDFDNIAIAGLFPDNQTANASLSMDDSTVLDVKKVPYFPISDSLNVYAEPDSNGVQINSNREIVFGGKFVAGTYIFRGRKFIFNYDSFLIKLSEVDSINFIVEDSASGKKIESPNPLVETGGTLFINKLFNKSGLLDISGYPSFNARSDSSKGGRIFYDRPTVLNGAYDRRIVFELDTFTVDASKIHSDVSFDGVFNSGGIFPTFRDEVTMDQQSGIFTLERETDADQPWSNPRGWPVYLNPKFLNSKDSTKGKGDFDGKITLNHRGIRGAGELHYLGSEFKSDDFIFYSDSLTTTGTAGVIESEVHPRVTMSTYDMTWYVNRDSMAFTGTHARPFTIYNDDIKFSGELALVPREVFGKGEIETTDSYNRSANIHFKKDIYISRHSKFLIHSGIDGEPSMLGNDVMVLRNIEKNIVDLRTEQNSNTKSVLTFPFVQFETSINKAKWNVADKNIVMNSENNMKGKFISTKPEQDSLLIKGDSAYYDLVDNKLNIINVDYIDISNIRVILDSANQTVHIKQNAEIENLENATMILGKYSELDDKHRIFNASVKLLSSKKLEGSGDYLYRNNLGEEKIIKIDRVVEKEYYSNTAQENTLEARAYGKISVDDPLMFLGGLEYYGKIGLTESKSAARFKDGNVRLAMGGDENKWFSYESRNDDINGEEDTIAHVIIDNTIKSSDENLPLITGLYYDNLNYAINNSFIERPDDYRADNIRKLFEIEGRLTFDSNDGTSQTGVYHIKPEYYYKGMEEDEVLAPFLGNFMSYSPEEKKVEFKGKFEFIAKDDKAKINVLKAGVDGSAYHGLSETTLNASFAIGGVKPSSTVSANMKNFLASNAENATRVIPEDYDIEGLGELNHQITSLFEPSQIKGYMQGKSITNLLSNYIVVLDNEMEWSSDYAAFYSTSDNMKVLSAFGEYINTNISGFIEIPKEENRDEGGEESDDVVNMFLEGPTGTWYYIRLQNEEMSIFSSNKEFNAFLEKQKGVTLSTPDQTSAFLDRFYANYRDGQMPPSRYTDELDKQMSPEIPEEDFGNGFEGLDDEGGNDDEEEGGSMDEIPVDDEEDDGDDF</sequence>
<evidence type="ECO:0000313" key="3">
    <source>
        <dbReference type="EMBL" id="QWG02295.1"/>
    </source>
</evidence>
<name>A0AAX1N492_9BACT</name>
<feature type="compositionally biased region" description="Acidic residues" evidence="1">
    <location>
        <begin position="235"/>
        <end position="270"/>
    </location>
</feature>
<evidence type="ECO:0000256" key="2">
    <source>
        <dbReference type="SAM" id="SignalP"/>
    </source>
</evidence>
<gene>
    <name evidence="3" type="ORF">KMW28_01550</name>
</gene>
<dbReference type="EMBL" id="CP076132">
    <property type="protein sequence ID" value="QWG02295.1"/>
    <property type="molecule type" value="Genomic_DNA"/>
</dbReference>
<feature type="compositionally biased region" description="Polar residues" evidence="1">
    <location>
        <begin position="305"/>
        <end position="314"/>
    </location>
</feature>
<feature type="compositionally biased region" description="Basic and acidic residues" evidence="1">
    <location>
        <begin position="203"/>
        <end position="212"/>
    </location>
</feature>
<feature type="compositionally biased region" description="Acidic residues" evidence="1">
    <location>
        <begin position="278"/>
        <end position="293"/>
    </location>
</feature>
<feature type="compositionally biased region" description="Acidic residues" evidence="1">
    <location>
        <begin position="1754"/>
        <end position="1796"/>
    </location>
</feature>
<dbReference type="RefSeq" id="WP_169664778.1">
    <property type="nucleotide sequence ID" value="NZ_CP076132.1"/>
</dbReference>
<dbReference type="Proteomes" id="UP000678679">
    <property type="component" value="Chromosome 1"/>
</dbReference>
<feature type="region of interest" description="Disordered" evidence="1">
    <location>
        <begin position="203"/>
        <end position="314"/>
    </location>
</feature>
<evidence type="ECO:0000256" key="1">
    <source>
        <dbReference type="SAM" id="MobiDB-lite"/>
    </source>
</evidence>
<feature type="chain" id="PRO_5043668023" evidence="2">
    <location>
        <begin position="21"/>
        <end position="1796"/>
    </location>
</feature>
<keyword evidence="4" id="KW-1185">Reference proteome</keyword>
<evidence type="ECO:0000313" key="4">
    <source>
        <dbReference type="Proteomes" id="UP000678679"/>
    </source>
</evidence>
<protein>
    <submittedName>
        <fullName evidence="3">Uncharacterized protein</fullName>
    </submittedName>
</protein>
<feature type="signal peptide" evidence="2">
    <location>
        <begin position="1"/>
        <end position="20"/>
    </location>
</feature>
<proteinExistence type="predicted"/>
<feature type="region of interest" description="Disordered" evidence="1">
    <location>
        <begin position="1735"/>
        <end position="1796"/>
    </location>
</feature>
<dbReference type="KEGG" id="fya:KMW28_01550"/>
<keyword evidence="2" id="KW-0732">Signal</keyword>